<dbReference type="EMBL" id="JAOTOJ010000005">
    <property type="protein sequence ID" value="KAK9400496.1"/>
    <property type="molecule type" value="Genomic_DNA"/>
</dbReference>
<accession>A0AAW1BFI1</accession>
<evidence type="ECO:0000313" key="3">
    <source>
        <dbReference type="EMBL" id="KAK9400496.1"/>
    </source>
</evidence>
<dbReference type="Pfam" id="PF12489">
    <property type="entry name" value="ARA70"/>
    <property type="match status" value="2"/>
</dbReference>
<evidence type="ECO:0000256" key="1">
    <source>
        <dbReference type="SAM" id="MobiDB-lite"/>
    </source>
</evidence>
<proteinExistence type="predicted"/>
<feature type="domain" description="Nuclear receptor coactivator 4 N-terminal" evidence="2">
    <location>
        <begin position="154"/>
        <end position="260"/>
    </location>
</feature>
<dbReference type="GO" id="GO:0006879">
    <property type="term" value="P:intracellular iron ion homeostasis"/>
    <property type="evidence" value="ECO:0007669"/>
    <property type="project" value="InterPro"/>
</dbReference>
<feature type="compositionally biased region" description="Low complexity" evidence="1">
    <location>
        <begin position="16"/>
        <end position="27"/>
    </location>
</feature>
<dbReference type="AlphaFoldDB" id="A0AAW1BFI1"/>
<feature type="region of interest" description="Disordered" evidence="1">
    <location>
        <begin position="1"/>
        <end position="50"/>
    </location>
</feature>
<feature type="region of interest" description="Disordered" evidence="1">
    <location>
        <begin position="89"/>
        <end position="112"/>
    </location>
</feature>
<dbReference type="PANTHER" id="PTHR17085:SF3">
    <property type="entry name" value="NUCLEAR RECEPTOR COACTIVATOR 4"/>
    <property type="match status" value="1"/>
</dbReference>
<feature type="domain" description="Nuclear receptor coactivator 4 N-terminal" evidence="2">
    <location>
        <begin position="313"/>
        <end position="440"/>
    </location>
</feature>
<dbReference type="GO" id="GO:0009725">
    <property type="term" value="P:response to hormone"/>
    <property type="evidence" value="ECO:0007669"/>
    <property type="project" value="TreeGrafter"/>
</dbReference>
<protein>
    <submittedName>
        <fullName evidence="3">Nuclear receptor coactivator 4</fullName>
    </submittedName>
</protein>
<name>A0AAW1BFI1_CROAD</name>
<feature type="compositionally biased region" description="Basic and acidic residues" evidence="1">
    <location>
        <begin position="103"/>
        <end position="112"/>
    </location>
</feature>
<dbReference type="Proteomes" id="UP001474421">
    <property type="component" value="Unassembled WGS sequence"/>
</dbReference>
<gene>
    <name evidence="3" type="ORF">NXF25_011210</name>
</gene>
<dbReference type="InterPro" id="IPR039947">
    <property type="entry name" value="NCoA-4"/>
</dbReference>
<evidence type="ECO:0000259" key="2">
    <source>
        <dbReference type="Pfam" id="PF12489"/>
    </source>
</evidence>
<organism evidence="3 4">
    <name type="scientific">Crotalus adamanteus</name>
    <name type="common">Eastern diamondback rattlesnake</name>
    <dbReference type="NCBI Taxonomy" id="8729"/>
    <lineage>
        <taxon>Eukaryota</taxon>
        <taxon>Metazoa</taxon>
        <taxon>Chordata</taxon>
        <taxon>Craniata</taxon>
        <taxon>Vertebrata</taxon>
        <taxon>Euteleostomi</taxon>
        <taxon>Lepidosauria</taxon>
        <taxon>Squamata</taxon>
        <taxon>Bifurcata</taxon>
        <taxon>Unidentata</taxon>
        <taxon>Episquamata</taxon>
        <taxon>Toxicofera</taxon>
        <taxon>Serpentes</taxon>
        <taxon>Colubroidea</taxon>
        <taxon>Viperidae</taxon>
        <taxon>Crotalinae</taxon>
        <taxon>Crotalus</taxon>
    </lineage>
</organism>
<evidence type="ECO:0000313" key="4">
    <source>
        <dbReference type="Proteomes" id="UP001474421"/>
    </source>
</evidence>
<keyword evidence="3" id="KW-0675">Receptor</keyword>
<dbReference type="GO" id="GO:0003713">
    <property type="term" value="F:transcription coactivator activity"/>
    <property type="evidence" value="ECO:0007669"/>
    <property type="project" value="InterPro"/>
</dbReference>
<comment type="caution">
    <text evidence="3">The sequence shown here is derived from an EMBL/GenBank/DDBJ whole genome shotgun (WGS) entry which is preliminary data.</text>
</comment>
<keyword evidence="4" id="KW-1185">Reference proteome</keyword>
<reference evidence="3 4" key="1">
    <citation type="journal article" date="2024" name="Proc. Natl. Acad. Sci. U.S.A.">
        <title>The genetic regulatory architecture and epigenomic basis for age-related changes in rattlesnake venom.</title>
        <authorList>
            <person name="Hogan M.P."/>
            <person name="Holding M.L."/>
            <person name="Nystrom G.S."/>
            <person name="Colston T.J."/>
            <person name="Bartlett D.A."/>
            <person name="Mason A.J."/>
            <person name="Ellsworth S.A."/>
            <person name="Rautsaw R.M."/>
            <person name="Lawrence K.C."/>
            <person name="Strickland J.L."/>
            <person name="He B."/>
            <person name="Fraser P."/>
            <person name="Margres M.J."/>
            <person name="Gilbert D.M."/>
            <person name="Gibbs H.L."/>
            <person name="Parkinson C.L."/>
            <person name="Rokyta D.R."/>
        </authorList>
    </citation>
    <scope>NUCLEOTIDE SEQUENCE [LARGE SCALE GENOMIC DNA]</scope>
    <source>
        <strain evidence="3">DRR0105</strain>
    </source>
</reference>
<dbReference type="PANTHER" id="PTHR17085">
    <property type="entry name" value="NUCLEAR RECEPTOR COACTIVATOR 4"/>
    <property type="match status" value="1"/>
</dbReference>
<sequence length="712" mass="79800">MKRRKISQEAPLDRASSPSFCGSGCPPNLGRRGALKDPPPGTPVSAKQERRPSLNSWLGLTGHHCACLLEASRDFRAASLRREFSRGSAAGAAGPLSFPGASEGRKSDRRSAELSRMIPFQERNGSPVNKEYVDMCLQAKKDLEVAIAEIVKAEQQVKDNWKEVKAQVHSCISRHLESLRSREVWLLEQVDLIQQLKQETLQQQAQQLCWLLGQFSCLIRQLEQPQSGGDLTNQISACFESLGSLTLQPEETSILNFEADVAFLRQAITSFGSIRTMQTSDKEDYAPWISVQNCPVMASLEKPKPFRGMLGCPLSDWLLGTKSDGVCCTPYVPSYKQEDWLLKTHAGEANQDLKPPEVCYLEKAWGNLRSLENWLLQNQQRDLPERVDLRRRKSSTSTIASTVSIEKIDELEFFEQDDADLSEWLLVSSEPENRNASDEKQNWVFKPFREEYNPNDWLPKTDSCNHCCGGQASGVEIENLGNLKCLSEHLEVRKPLNADGWLLPPAFNVEDLCRANEPCSSFSECVCEQNCEKEALCKWLLRKEGKDKNGMPIGEVSEPEERQPVGNIWLHPSRPAEADWASSAVKQDVGREGAEPLKELLETSLSSWLAKREVNASHGGGEEKAIREDAAEVSHKGTLLELLAPFHLPFNINSWILSSKSADISSQPLVEDKWLLRKKAHESGLPGVCDLFACMNLSGDREKWLYQTPLQM</sequence>
<dbReference type="InterPro" id="IPR022174">
    <property type="entry name" value="NCOA4_N"/>
</dbReference>